<sequence>MVLNVLYDVSTDIGNAQEYIYSSKYKNCILTEDETFYKEGNGKIENNMKCSGKTVMDTTNKKNILLLILLLFQATFAQSGKTSPIITISGSFKLGFKTYDKEFNMYQNPFILNDGKKYSIKGYNHANYSGGKILSISPDKKYIVLDYISKGYVDDGINKTLYENYLCVIVDVAKRKVVTELQGDCGGHWNKQNRWINDGKIIF</sequence>
<proteinExistence type="predicted"/>
<dbReference type="EMBL" id="CP033930">
    <property type="protein sequence ID" value="AZB20119.1"/>
    <property type="molecule type" value="Genomic_DNA"/>
</dbReference>
<evidence type="ECO:0000313" key="1">
    <source>
        <dbReference type="EMBL" id="AZB20119.1"/>
    </source>
</evidence>
<accession>A0AAD0YW13</accession>
<reference evidence="1 2" key="1">
    <citation type="submission" date="2018-11" db="EMBL/GenBank/DDBJ databases">
        <title>Proposal to divide the Flavobacteriaceae and reorganize its genera based on Amino Acid Identity values calculated from whole genome sequences.</title>
        <authorList>
            <person name="Nicholson A.C."/>
            <person name="Gulvik C.A."/>
            <person name="Whitney A.M."/>
            <person name="Humrighouse B.W."/>
            <person name="Bell M."/>
            <person name="Holmes B."/>
            <person name="Steigerwalt A.G."/>
            <person name="Villarma A."/>
            <person name="Sheth M."/>
            <person name="Batra D."/>
            <person name="Pryor J."/>
            <person name="Bernardet J.-F."/>
            <person name="Hugo C."/>
            <person name="Kampfer P."/>
            <person name="Newman J."/>
            <person name="McQuiston J.R."/>
        </authorList>
    </citation>
    <scope>NUCLEOTIDE SEQUENCE [LARGE SCALE GENOMIC DNA]</scope>
    <source>
        <strain evidence="1 2">H5559</strain>
    </source>
</reference>
<dbReference type="KEGG" id="cio:CEQ15_01145"/>
<gene>
    <name evidence="1" type="ORF">EG352_21385</name>
</gene>
<evidence type="ECO:0000313" key="2">
    <source>
        <dbReference type="Proteomes" id="UP000269015"/>
    </source>
</evidence>
<organism evidence="1 2">
    <name type="scientific">Chryseobacterium indologenes</name>
    <name type="common">Flavobacterium indologenes</name>
    <dbReference type="NCBI Taxonomy" id="253"/>
    <lineage>
        <taxon>Bacteria</taxon>
        <taxon>Pseudomonadati</taxon>
        <taxon>Bacteroidota</taxon>
        <taxon>Flavobacteriia</taxon>
        <taxon>Flavobacteriales</taxon>
        <taxon>Weeksellaceae</taxon>
        <taxon>Chryseobacterium group</taxon>
        <taxon>Chryseobacterium</taxon>
    </lineage>
</organism>
<protein>
    <submittedName>
        <fullName evidence="1">Uncharacterized protein</fullName>
    </submittedName>
</protein>
<dbReference type="AlphaFoldDB" id="A0AAD0YW13"/>
<name>A0AAD0YW13_CHRID</name>
<dbReference type="Proteomes" id="UP000269015">
    <property type="component" value="Chromosome"/>
</dbReference>